<accession>A0A256ITR6</accession>
<dbReference type="RefSeq" id="WP_094553687.1">
    <property type="nucleotide sequence ID" value="NZ_NHOZ01000152.1"/>
</dbReference>
<proteinExistence type="predicted"/>
<reference evidence="2 3" key="1">
    <citation type="journal article" date="2014" name="Front. Microbiol.">
        <title>Population and genomic analysis of the genus Halorubrum.</title>
        <authorList>
            <person name="Fullmer M.S."/>
            <person name="Soucy S.M."/>
            <person name="Swithers K.S."/>
            <person name="Makkay A.M."/>
            <person name="Wheeler R."/>
            <person name="Ventosa A."/>
            <person name="Gogarten J.P."/>
            <person name="Papke R.T."/>
        </authorList>
    </citation>
    <scope>NUCLEOTIDE SEQUENCE [LARGE SCALE GENOMIC DNA]</scope>
    <source>
        <strain evidence="2 3">Ga36</strain>
    </source>
</reference>
<gene>
    <name evidence="2" type="ORF">DJ80_16535</name>
</gene>
<evidence type="ECO:0000313" key="3">
    <source>
        <dbReference type="Proteomes" id="UP000215731"/>
    </source>
</evidence>
<name>A0A256ITR6_HALEZ</name>
<feature type="transmembrane region" description="Helical" evidence="1">
    <location>
        <begin position="67"/>
        <end position="88"/>
    </location>
</feature>
<keyword evidence="1" id="KW-1133">Transmembrane helix</keyword>
<dbReference type="Proteomes" id="UP000215731">
    <property type="component" value="Unassembled WGS sequence"/>
</dbReference>
<keyword evidence="1" id="KW-0812">Transmembrane</keyword>
<comment type="caution">
    <text evidence="2">The sequence shown here is derived from an EMBL/GenBank/DDBJ whole genome shotgun (WGS) entry which is preliminary data.</text>
</comment>
<organism evidence="2 3">
    <name type="scientific">Halorubrum ezzemoulense</name>
    <name type="common">Halorubrum chaoviator</name>
    <dbReference type="NCBI Taxonomy" id="337243"/>
    <lineage>
        <taxon>Archaea</taxon>
        <taxon>Methanobacteriati</taxon>
        <taxon>Methanobacteriota</taxon>
        <taxon>Stenosarchaea group</taxon>
        <taxon>Halobacteria</taxon>
        <taxon>Halobacteriales</taxon>
        <taxon>Haloferacaceae</taxon>
        <taxon>Halorubrum</taxon>
    </lineage>
</organism>
<sequence>MNIKQLAKDPLAQLGAGLSGIVALLNPEIFLAVFDALLASGPQIFSVVSVSALTLPQVLPPTSTADWVVVGAAVLFIGYLTQQVLANLDRAT</sequence>
<keyword evidence="1" id="KW-0472">Membrane</keyword>
<evidence type="ECO:0000256" key="1">
    <source>
        <dbReference type="SAM" id="Phobius"/>
    </source>
</evidence>
<evidence type="ECO:0000313" key="2">
    <source>
        <dbReference type="EMBL" id="OYR59938.1"/>
    </source>
</evidence>
<dbReference type="AlphaFoldDB" id="A0A256ITR6"/>
<dbReference type="EMBL" id="NHOZ01000152">
    <property type="protein sequence ID" value="OYR59938.1"/>
    <property type="molecule type" value="Genomic_DNA"/>
</dbReference>
<protein>
    <submittedName>
        <fullName evidence="2">Uncharacterized protein</fullName>
    </submittedName>
</protein>